<accession>A0A5A7MVZ4</accession>
<gene>
    <name evidence="5" type="ORF">JCM17845_07250</name>
</gene>
<keyword evidence="6" id="KW-1185">Reference proteome</keyword>
<dbReference type="SUPFAM" id="SSF53223">
    <property type="entry name" value="Aminoacid dehydrogenase-like, N-terminal domain"/>
    <property type="match status" value="1"/>
</dbReference>
<comment type="caution">
    <text evidence="5">The sequence shown here is derived from an EMBL/GenBank/DDBJ whole genome shotgun (WGS) entry which is preliminary data.</text>
</comment>
<evidence type="ECO:0000256" key="3">
    <source>
        <dbReference type="ARBA" id="ARBA00023027"/>
    </source>
</evidence>
<dbReference type="GO" id="GO:0006520">
    <property type="term" value="P:amino acid metabolic process"/>
    <property type="evidence" value="ECO:0007669"/>
    <property type="project" value="InterPro"/>
</dbReference>
<dbReference type="Pfam" id="PF02812">
    <property type="entry name" value="ELFV_dehydrog_N"/>
    <property type="match status" value="1"/>
</dbReference>
<name>A0A5A7MVZ4_9PROT</name>
<dbReference type="PANTHER" id="PTHR42722:SF1">
    <property type="entry name" value="VALINE DEHYDROGENASE"/>
    <property type="match status" value="1"/>
</dbReference>
<dbReference type="Proteomes" id="UP000325187">
    <property type="component" value="Unassembled WGS sequence"/>
</dbReference>
<reference evidence="5 6" key="1">
    <citation type="submission" date="2019-09" db="EMBL/GenBank/DDBJ databases">
        <title>NBRP : Genome information of microbial organism related human and environment.</title>
        <authorList>
            <person name="Hattori M."/>
            <person name="Oshima K."/>
            <person name="Inaba H."/>
            <person name="Suda W."/>
            <person name="Sakamoto M."/>
            <person name="Iino T."/>
            <person name="Kitahara M."/>
            <person name="Oshida Y."/>
            <person name="Iida T."/>
            <person name="Kudo T."/>
            <person name="Itoh T."/>
            <person name="Ohkuma M."/>
        </authorList>
    </citation>
    <scope>NUCLEOTIDE SEQUENCE [LARGE SCALE GENOMIC DNA]</scope>
    <source>
        <strain evidence="5 6">Mie-1</strain>
    </source>
</reference>
<dbReference type="InterPro" id="IPR006097">
    <property type="entry name" value="Glu/Leu/Phe/Val/Trp_DH_dimer"/>
</dbReference>
<comment type="similarity">
    <text evidence="1">Belongs to the Glu/Leu/Phe/Val dehydrogenases family.</text>
</comment>
<dbReference type="PANTHER" id="PTHR42722">
    <property type="entry name" value="LEUCINE DEHYDROGENASE"/>
    <property type="match status" value="1"/>
</dbReference>
<organism evidence="5 6">
    <name type="scientific">Iodidimonas gelatinilytica</name>
    <dbReference type="NCBI Taxonomy" id="1236966"/>
    <lineage>
        <taxon>Bacteria</taxon>
        <taxon>Pseudomonadati</taxon>
        <taxon>Pseudomonadota</taxon>
        <taxon>Alphaproteobacteria</taxon>
        <taxon>Iodidimonadales</taxon>
        <taxon>Iodidimonadaceae</taxon>
        <taxon>Iodidimonas</taxon>
    </lineage>
</organism>
<evidence type="ECO:0000313" key="6">
    <source>
        <dbReference type="Proteomes" id="UP000325187"/>
    </source>
</evidence>
<evidence type="ECO:0000313" key="5">
    <source>
        <dbReference type="EMBL" id="GER00102.1"/>
    </source>
</evidence>
<keyword evidence="3" id="KW-0520">NAD</keyword>
<feature type="domain" description="Glutamate/phenylalanine/leucine/valine/L-tryptophan dehydrogenase dimerisation" evidence="4">
    <location>
        <begin position="33"/>
        <end position="166"/>
    </location>
</feature>
<dbReference type="InterPro" id="IPR016211">
    <property type="entry name" value="Glu/Phe/Leu/Val/Trp_DH_bac/arc"/>
</dbReference>
<dbReference type="Gene3D" id="3.40.50.10860">
    <property type="entry name" value="Leucine Dehydrogenase, chain A, domain 1"/>
    <property type="match status" value="1"/>
</dbReference>
<dbReference type="EMBL" id="BKCM01000003">
    <property type="protein sequence ID" value="GER00102.1"/>
    <property type="molecule type" value="Genomic_DNA"/>
</dbReference>
<evidence type="ECO:0000259" key="4">
    <source>
        <dbReference type="Pfam" id="PF02812"/>
    </source>
</evidence>
<evidence type="ECO:0000256" key="2">
    <source>
        <dbReference type="ARBA" id="ARBA00023002"/>
    </source>
</evidence>
<dbReference type="AlphaFoldDB" id="A0A5A7MVZ4"/>
<evidence type="ECO:0000256" key="1">
    <source>
        <dbReference type="ARBA" id="ARBA00006382"/>
    </source>
</evidence>
<dbReference type="PROSITE" id="PS00074">
    <property type="entry name" value="GLFV_DEHYDROGENASE"/>
    <property type="match status" value="1"/>
</dbReference>
<dbReference type="GO" id="GO:0016639">
    <property type="term" value="F:oxidoreductase activity, acting on the CH-NH2 group of donors, NAD or NADP as acceptor"/>
    <property type="evidence" value="ECO:0007669"/>
    <property type="project" value="InterPro"/>
</dbReference>
<dbReference type="InterPro" id="IPR046346">
    <property type="entry name" value="Aminoacid_DH-like_N_sf"/>
</dbReference>
<sequence>MNDIQTQHESIWLRTLWKGSSMPVFSTRAFNKHEQVVFCSDPLTGLRAIIAVHSTVLGPAVGGCRFWDYAAAHRNASLDVADVRAEEDAIFDVLRLSRGMSYKNAMAGLRLGGGKSVIIGDPKTIKTPELLQSFGNYIQRLGGSYYTAEDVGTKPQDMETIHGTTDYVVGLESGEFATGDPSPHTAKGVFTGIQAAVRHKLGRTDLDGLTVAIQASAMWAAMWPTICAPPGPKSSSPISCRKISSVFWRPVKPKWLQATRSTPWMPTYLPLVRWVVC</sequence>
<proteinExistence type="inferred from homology"/>
<dbReference type="InterPro" id="IPR033524">
    <property type="entry name" value="Glu/Leu/Phe/Val_DH_AS"/>
</dbReference>
<protein>
    <recommendedName>
        <fullName evidence="4">Glutamate/phenylalanine/leucine/valine/L-tryptophan dehydrogenase dimerisation domain-containing protein</fullName>
    </recommendedName>
</protein>
<keyword evidence="2" id="KW-0560">Oxidoreductase</keyword>